<dbReference type="EMBL" id="BOOY01000001">
    <property type="protein sequence ID" value="GIJ00707.1"/>
    <property type="molecule type" value="Genomic_DNA"/>
</dbReference>
<evidence type="ECO:0008006" key="15">
    <source>
        <dbReference type="Google" id="ProtNLM"/>
    </source>
</evidence>
<keyword evidence="9" id="KW-1133">Transmembrane helix</keyword>
<evidence type="ECO:0000256" key="2">
    <source>
        <dbReference type="ARBA" id="ARBA00022525"/>
    </source>
</evidence>
<keyword evidence="7" id="KW-0119">Carbohydrate metabolism</keyword>
<evidence type="ECO:0000256" key="8">
    <source>
        <dbReference type="SAM" id="MobiDB-lite"/>
    </source>
</evidence>
<dbReference type="InterPro" id="IPR003961">
    <property type="entry name" value="FN3_dom"/>
</dbReference>
<keyword evidence="1" id="KW-0134">Cell wall</keyword>
<dbReference type="Pfam" id="PF00041">
    <property type="entry name" value="fn3"/>
    <property type="match status" value="1"/>
</dbReference>
<accession>A0A8J3Y3C6</accession>
<keyword evidence="2" id="KW-0964">Secreted</keyword>
<keyword evidence="7" id="KW-0624">Polysaccharide degradation</keyword>
<protein>
    <recommendedName>
        <fullName evidence="15">Fibronectin type III domain-containing protein</fullName>
    </recommendedName>
</protein>
<evidence type="ECO:0000256" key="3">
    <source>
        <dbReference type="ARBA" id="ARBA00022729"/>
    </source>
</evidence>
<evidence type="ECO:0000256" key="4">
    <source>
        <dbReference type="ARBA" id="ARBA00022737"/>
    </source>
</evidence>
<keyword evidence="4" id="KW-0677">Repeat</keyword>
<keyword evidence="6" id="KW-0378">Hydrolase</keyword>
<evidence type="ECO:0000259" key="12">
    <source>
        <dbReference type="PROSITE" id="PS50853"/>
    </source>
</evidence>
<dbReference type="Proteomes" id="UP000652013">
    <property type="component" value="Unassembled WGS sequence"/>
</dbReference>
<dbReference type="InterPro" id="IPR013783">
    <property type="entry name" value="Ig-like_fold"/>
</dbReference>
<evidence type="ECO:0000256" key="1">
    <source>
        <dbReference type="ARBA" id="ARBA00022512"/>
    </source>
</evidence>
<sequence>MPARILVAGLLAAAGTTAVVTGTASPAWACHGLLYGNPVRSTSGFTFEVTSSFPSASNITVQANNGTATISGTSWTNGAPPLVATVTGLNPGQSSTVQVNADLSNGGTACSSYANSATTAPAQAPATGAATATATGFTFTITNYNGAVYDYTFSETNGATATDDGNGLVTVTGLAAGASSTVTVTATAKNNSGFTGSANTAVTGTATPPAPAAPDAPAKPTTVAGDSSAAITWAPPAANGSTITGYVVTAAPGGATCTGGAGATTCLIGGLSNGVAYRFTVTATSDQGPSPASAASNTTTPVRTANKDIAIDRASVEPGGTVTLRAEGYRPGASVRFTFYSTPVVLGSATAGGNGVATLTAALPAGAALGAHTVRALGVGASGRPLSQDIDVRVAAATGGGGGDEDEGGLPVTGPGATATAGVALALLLAGAALVLATRRRRTV</sequence>
<evidence type="ECO:0000313" key="14">
    <source>
        <dbReference type="Proteomes" id="UP000652013"/>
    </source>
</evidence>
<proteinExistence type="predicted"/>
<keyword evidence="3 10" id="KW-0732">Signal</keyword>
<feature type="region of interest" description="Disordered" evidence="8">
    <location>
        <begin position="199"/>
        <end position="223"/>
    </location>
</feature>
<feature type="domain" description="Fibronectin type-III" evidence="12">
    <location>
        <begin position="213"/>
        <end position="303"/>
    </location>
</feature>
<dbReference type="PRINTS" id="PR00014">
    <property type="entry name" value="FNTYPEIII"/>
</dbReference>
<reference evidence="13" key="1">
    <citation type="submission" date="2021-01" db="EMBL/GenBank/DDBJ databases">
        <title>Whole genome shotgun sequence of Spirilliplanes yamanashiensis NBRC 15828.</title>
        <authorList>
            <person name="Komaki H."/>
            <person name="Tamura T."/>
        </authorList>
    </citation>
    <scope>NUCLEOTIDE SEQUENCE</scope>
    <source>
        <strain evidence="13">NBRC 15828</strain>
    </source>
</reference>
<dbReference type="PROSITE" id="PS50847">
    <property type="entry name" value="GRAM_POS_ANCHORING"/>
    <property type="match status" value="1"/>
</dbReference>
<keyword evidence="14" id="KW-1185">Reference proteome</keyword>
<keyword evidence="5" id="KW-0572">Peptidoglycan-anchor</keyword>
<evidence type="ECO:0000256" key="9">
    <source>
        <dbReference type="SAM" id="Phobius"/>
    </source>
</evidence>
<evidence type="ECO:0000256" key="10">
    <source>
        <dbReference type="SAM" id="SignalP"/>
    </source>
</evidence>
<evidence type="ECO:0000256" key="5">
    <source>
        <dbReference type="ARBA" id="ARBA00023088"/>
    </source>
</evidence>
<feature type="region of interest" description="Disordered" evidence="8">
    <location>
        <begin position="286"/>
        <end position="306"/>
    </location>
</feature>
<feature type="chain" id="PRO_5035329246" description="Fibronectin type III domain-containing protein" evidence="10">
    <location>
        <begin position="30"/>
        <end position="444"/>
    </location>
</feature>
<feature type="domain" description="Gram-positive cocci surface proteins LPxTG" evidence="11">
    <location>
        <begin position="410"/>
        <end position="444"/>
    </location>
</feature>
<evidence type="ECO:0000256" key="6">
    <source>
        <dbReference type="ARBA" id="ARBA00023295"/>
    </source>
</evidence>
<keyword evidence="9" id="KW-0472">Membrane</keyword>
<dbReference type="InterPro" id="IPR019931">
    <property type="entry name" value="LPXTG_anchor"/>
</dbReference>
<comment type="caution">
    <text evidence="13">The sequence shown here is derived from an EMBL/GenBank/DDBJ whole genome shotgun (WGS) entry which is preliminary data.</text>
</comment>
<dbReference type="GO" id="GO:0016798">
    <property type="term" value="F:hydrolase activity, acting on glycosyl bonds"/>
    <property type="evidence" value="ECO:0007669"/>
    <property type="project" value="UniProtKB-KW"/>
</dbReference>
<dbReference type="PROSITE" id="PS50853">
    <property type="entry name" value="FN3"/>
    <property type="match status" value="1"/>
</dbReference>
<feature type="compositionally biased region" description="Polar residues" evidence="8">
    <location>
        <begin position="286"/>
        <end position="303"/>
    </location>
</feature>
<dbReference type="Gene3D" id="2.60.40.10">
    <property type="entry name" value="Immunoglobulins"/>
    <property type="match status" value="1"/>
</dbReference>
<dbReference type="InterPro" id="IPR050991">
    <property type="entry name" value="ECM_Regulatory_Proteins"/>
</dbReference>
<dbReference type="PANTHER" id="PTHR46708">
    <property type="entry name" value="TENASCIN"/>
    <property type="match status" value="1"/>
</dbReference>
<keyword evidence="6" id="KW-0326">Glycosidase</keyword>
<dbReference type="PANTHER" id="PTHR46708:SF2">
    <property type="entry name" value="FIBRONECTIN TYPE-III DOMAIN-CONTAINING PROTEIN"/>
    <property type="match status" value="1"/>
</dbReference>
<dbReference type="NCBIfam" id="TIGR01167">
    <property type="entry name" value="LPXTG_anchor"/>
    <property type="match status" value="1"/>
</dbReference>
<dbReference type="AlphaFoldDB" id="A0A8J3Y3C6"/>
<name>A0A8J3Y3C6_9ACTN</name>
<dbReference type="RefSeq" id="WP_203936047.1">
    <property type="nucleotide sequence ID" value="NZ_BAAAGJ010000024.1"/>
</dbReference>
<dbReference type="GO" id="GO:0000272">
    <property type="term" value="P:polysaccharide catabolic process"/>
    <property type="evidence" value="ECO:0007669"/>
    <property type="project" value="UniProtKB-KW"/>
</dbReference>
<feature type="signal peptide" evidence="10">
    <location>
        <begin position="1"/>
        <end position="29"/>
    </location>
</feature>
<feature type="transmembrane region" description="Helical" evidence="9">
    <location>
        <begin position="419"/>
        <end position="438"/>
    </location>
</feature>
<gene>
    <name evidence="13" type="ORF">Sya03_00590</name>
</gene>
<dbReference type="SMART" id="SM00060">
    <property type="entry name" value="FN3"/>
    <property type="match status" value="2"/>
</dbReference>
<organism evidence="13 14">
    <name type="scientific">Spirilliplanes yamanashiensis</name>
    <dbReference type="NCBI Taxonomy" id="42233"/>
    <lineage>
        <taxon>Bacteria</taxon>
        <taxon>Bacillati</taxon>
        <taxon>Actinomycetota</taxon>
        <taxon>Actinomycetes</taxon>
        <taxon>Micromonosporales</taxon>
        <taxon>Micromonosporaceae</taxon>
        <taxon>Spirilliplanes</taxon>
    </lineage>
</organism>
<dbReference type="SUPFAM" id="SSF49265">
    <property type="entry name" value="Fibronectin type III"/>
    <property type="match status" value="1"/>
</dbReference>
<dbReference type="InterPro" id="IPR036116">
    <property type="entry name" value="FN3_sf"/>
</dbReference>
<evidence type="ECO:0000313" key="13">
    <source>
        <dbReference type="EMBL" id="GIJ00707.1"/>
    </source>
</evidence>
<evidence type="ECO:0000256" key="7">
    <source>
        <dbReference type="ARBA" id="ARBA00023326"/>
    </source>
</evidence>
<keyword evidence="9" id="KW-0812">Transmembrane</keyword>
<dbReference type="CDD" id="cd00063">
    <property type="entry name" value="FN3"/>
    <property type="match status" value="1"/>
</dbReference>
<evidence type="ECO:0000259" key="11">
    <source>
        <dbReference type="PROSITE" id="PS50847"/>
    </source>
</evidence>